<dbReference type="AlphaFoldDB" id="A0A6P8BRE3"/>
<feature type="domain" description="Disease resistance R13L4/SHOC-2-like LRR" evidence="4">
    <location>
        <begin position="209"/>
        <end position="373"/>
    </location>
</feature>
<evidence type="ECO:0000313" key="5">
    <source>
        <dbReference type="Proteomes" id="UP000515151"/>
    </source>
</evidence>
<accession>A0A6P8BRE3</accession>
<feature type="region of interest" description="Disordered" evidence="3">
    <location>
        <begin position="448"/>
        <end position="485"/>
    </location>
</feature>
<proteinExistence type="predicted"/>
<keyword evidence="2" id="KW-0611">Plant defense</keyword>
<dbReference type="GeneID" id="116187485"/>
<dbReference type="Pfam" id="PF23598">
    <property type="entry name" value="LRR_14"/>
    <property type="match status" value="1"/>
</dbReference>
<evidence type="ECO:0000313" key="6">
    <source>
        <dbReference type="RefSeq" id="XP_031372083.1"/>
    </source>
</evidence>
<evidence type="ECO:0000256" key="2">
    <source>
        <dbReference type="ARBA" id="ARBA00022821"/>
    </source>
</evidence>
<evidence type="ECO:0000256" key="3">
    <source>
        <dbReference type="SAM" id="MobiDB-lite"/>
    </source>
</evidence>
<dbReference type="PANTHER" id="PTHR47186">
    <property type="entry name" value="LEUCINE-RICH REPEAT-CONTAINING PROTEIN 57"/>
    <property type="match status" value="1"/>
</dbReference>
<evidence type="ECO:0000256" key="1">
    <source>
        <dbReference type="ARBA" id="ARBA00022737"/>
    </source>
</evidence>
<keyword evidence="1" id="KW-0677">Repeat</keyword>
<reference evidence="5" key="1">
    <citation type="journal article" date="2020" name="Plant Biotechnol. J.">
        <title>The pomegranate (Punica granatum L.) draft genome dissects genetic divergence between soft- and hard-seeded cultivars.</title>
        <authorList>
            <person name="Luo X."/>
            <person name="Li H."/>
            <person name="Wu Z."/>
            <person name="Yao W."/>
            <person name="Zhao P."/>
            <person name="Cao D."/>
            <person name="Yu H."/>
            <person name="Li K."/>
            <person name="Poudel K."/>
            <person name="Zhao D."/>
            <person name="Zhang F."/>
            <person name="Xia X."/>
            <person name="Chen L."/>
            <person name="Wang Q."/>
            <person name="Jing D."/>
            <person name="Cao S."/>
        </authorList>
    </citation>
    <scope>NUCLEOTIDE SEQUENCE [LARGE SCALE GENOMIC DNA]</scope>
    <source>
        <strain evidence="5">cv. Tunisia</strain>
    </source>
</reference>
<dbReference type="RefSeq" id="XP_031372083.1">
    <property type="nucleotide sequence ID" value="XM_031516223.1"/>
</dbReference>
<protein>
    <submittedName>
        <fullName evidence="6">Uncharacterized protein LOC116187485</fullName>
    </submittedName>
</protein>
<dbReference type="Proteomes" id="UP000515151">
    <property type="component" value="Chromosome 8"/>
</dbReference>
<dbReference type="Gene3D" id="1.10.10.10">
    <property type="entry name" value="Winged helix-like DNA-binding domain superfamily/Winged helix DNA-binding domain"/>
    <property type="match status" value="1"/>
</dbReference>
<feature type="compositionally biased region" description="Polar residues" evidence="3">
    <location>
        <begin position="377"/>
        <end position="417"/>
    </location>
</feature>
<feature type="region of interest" description="Disordered" evidence="3">
    <location>
        <begin position="364"/>
        <end position="419"/>
    </location>
</feature>
<feature type="compositionally biased region" description="Basic and acidic residues" evidence="3">
    <location>
        <begin position="460"/>
        <end position="479"/>
    </location>
</feature>
<reference evidence="6" key="2">
    <citation type="submission" date="2025-08" db="UniProtKB">
        <authorList>
            <consortium name="RefSeq"/>
        </authorList>
    </citation>
    <scope>IDENTIFICATION</scope>
    <source>
        <tissue evidence="6">Leaf</tissue>
    </source>
</reference>
<organism evidence="5 6">
    <name type="scientific">Punica granatum</name>
    <name type="common">Pomegranate</name>
    <dbReference type="NCBI Taxonomy" id="22663"/>
    <lineage>
        <taxon>Eukaryota</taxon>
        <taxon>Viridiplantae</taxon>
        <taxon>Streptophyta</taxon>
        <taxon>Embryophyta</taxon>
        <taxon>Tracheophyta</taxon>
        <taxon>Spermatophyta</taxon>
        <taxon>Magnoliopsida</taxon>
        <taxon>eudicotyledons</taxon>
        <taxon>Gunneridae</taxon>
        <taxon>Pentapetalae</taxon>
        <taxon>rosids</taxon>
        <taxon>malvids</taxon>
        <taxon>Myrtales</taxon>
        <taxon>Lythraceae</taxon>
        <taxon>Punica</taxon>
    </lineage>
</organism>
<dbReference type="SUPFAM" id="SSF52047">
    <property type="entry name" value="RNI-like"/>
    <property type="match status" value="1"/>
</dbReference>
<name>A0A6P8BRE3_PUNGR</name>
<dbReference type="OrthoDB" id="1934998at2759"/>
<keyword evidence="5" id="KW-1185">Reference proteome</keyword>
<sequence length="678" mass="75711">MKQVNDTSYVYNAKFKQNLDDGDSSPYAELVAQLEHPLKQLLLYFAAFPHDSVIKKRVLKNWWIADAEALSELPVDEAENKADRALEELVLRGLIKTERKQRRLVGYRMPHPLIHLSVVELAKKEKFFAFDSNGNPTVELKLQRGCLVKARGGSSLNILYDNYQSPDLELLLSVFNINEPYPDFRPQQFSKAKGIGVLSLGKWQSSHDCHIEVESTEFLKATKSLKNLRFFSLRGVSRVFELPDALCKLISLTILDINACHNLDMLPEEISSLKSLVYLDISGCYLLETMPKGLASLTELRVLKGFLIIDTAYGLSSCDFKDLAGLKKLNKLSVSANSSHFPGEDDLNTFRKFPLLQKLTISWRGKSTSRKPEGQAVQANSMSDPESRIQSQEAKSSSNPNSELQSEDASTLSNTGGAASGYLENRAAERRNIGDNDPVDNKDIHKETISAAGPKPKGVRHQDTTADVAEKETDPRRTEGTGNTGEIVAETEPAAEGAVNAGNTFERKDSAAKPETAIEGVGTAAEAKQGQTLKTTKKPIKKIPSMFRQTKKMPEAGTKPQRIFPELEKLNLQCYPGGTPPDWLMPQNMKKLKKLYIVGGKLRALNDFRFRASTVEILRLKFLEELKTSNEDLKCCFPELIYLERVQQGMLTTSKRNWKGELVEREPKEYVSEIGPAN</sequence>
<dbReference type="GO" id="GO:0006952">
    <property type="term" value="P:defense response"/>
    <property type="evidence" value="ECO:0007669"/>
    <property type="project" value="UniProtKB-KW"/>
</dbReference>
<evidence type="ECO:0000259" key="4">
    <source>
        <dbReference type="Pfam" id="PF23598"/>
    </source>
</evidence>
<dbReference type="Gene3D" id="3.80.10.10">
    <property type="entry name" value="Ribonuclease Inhibitor"/>
    <property type="match status" value="1"/>
</dbReference>
<dbReference type="InterPro" id="IPR036388">
    <property type="entry name" value="WH-like_DNA-bd_sf"/>
</dbReference>
<dbReference type="InterPro" id="IPR055414">
    <property type="entry name" value="LRR_R13L4/SHOC2-like"/>
</dbReference>
<dbReference type="InterPro" id="IPR032675">
    <property type="entry name" value="LRR_dom_sf"/>
</dbReference>
<gene>
    <name evidence="6" type="primary">LOC116187485</name>
</gene>
<dbReference type="PANTHER" id="PTHR47186:SF54">
    <property type="entry name" value="DISEASE RESISTANCE RPP13-LIKE PROTEIN 4"/>
    <property type="match status" value="1"/>
</dbReference>